<organism evidence="2">
    <name type="scientific">marine sediment metagenome</name>
    <dbReference type="NCBI Taxonomy" id="412755"/>
    <lineage>
        <taxon>unclassified sequences</taxon>
        <taxon>metagenomes</taxon>
        <taxon>ecological metagenomes</taxon>
    </lineage>
</organism>
<dbReference type="EMBL" id="LAZR01009522">
    <property type="protein sequence ID" value="KKM72146.1"/>
    <property type="molecule type" value="Genomic_DNA"/>
</dbReference>
<gene>
    <name evidence="2" type="ORF">LCGC14_1423480</name>
</gene>
<reference evidence="2" key="1">
    <citation type="journal article" date="2015" name="Nature">
        <title>Complex archaea that bridge the gap between prokaryotes and eukaryotes.</title>
        <authorList>
            <person name="Spang A."/>
            <person name="Saw J.H."/>
            <person name="Jorgensen S.L."/>
            <person name="Zaremba-Niedzwiedzka K."/>
            <person name="Martijn J."/>
            <person name="Lind A.E."/>
            <person name="van Eijk R."/>
            <person name="Schleper C."/>
            <person name="Guy L."/>
            <person name="Ettema T.J."/>
        </authorList>
    </citation>
    <scope>NUCLEOTIDE SEQUENCE</scope>
</reference>
<sequence>MTPKNRRLILIIIGLLSIIIVFAVPFGYHIDLGPGPDTLIAMIWEVPLEPAMYSIRYFLIDRIEYSFFRFFFLLEIILLFIGKFNRIRFILVGIISELIPLIISIPASLILNEQGENLITIVWPIPFLLMFDLILVFLVKYLDLNPPKK</sequence>
<feature type="transmembrane region" description="Helical" evidence="1">
    <location>
        <begin position="7"/>
        <end position="28"/>
    </location>
</feature>
<dbReference type="AlphaFoldDB" id="A0A0F9KBR4"/>
<evidence type="ECO:0000256" key="1">
    <source>
        <dbReference type="SAM" id="Phobius"/>
    </source>
</evidence>
<keyword evidence="1" id="KW-0472">Membrane</keyword>
<keyword evidence="1" id="KW-0812">Transmembrane</keyword>
<feature type="transmembrane region" description="Helical" evidence="1">
    <location>
        <begin position="89"/>
        <end position="109"/>
    </location>
</feature>
<feature type="transmembrane region" description="Helical" evidence="1">
    <location>
        <begin position="121"/>
        <end position="142"/>
    </location>
</feature>
<feature type="transmembrane region" description="Helical" evidence="1">
    <location>
        <begin position="65"/>
        <end position="82"/>
    </location>
</feature>
<keyword evidence="1" id="KW-1133">Transmembrane helix</keyword>
<evidence type="ECO:0000313" key="2">
    <source>
        <dbReference type="EMBL" id="KKM72146.1"/>
    </source>
</evidence>
<proteinExistence type="predicted"/>
<name>A0A0F9KBR4_9ZZZZ</name>
<protein>
    <submittedName>
        <fullName evidence="2">Uncharacterized protein</fullName>
    </submittedName>
</protein>
<comment type="caution">
    <text evidence="2">The sequence shown here is derived from an EMBL/GenBank/DDBJ whole genome shotgun (WGS) entry which is preliminary data.</text>
</comment>
<accession>A0A0F9KBR4</accession>